<dbReference type="PANTHER" id="PTHR12652:SF19">
    <property type="entry name" value="PEROXISOMAL BIOGENESIS FACTOR 11"/>
    <property type="match status" value="1"/>
</dbReference>
<feature type="region of interest" description="Disordered" evidence="5">
    <location>
        <begin position="1"/>
        <end position="21"/>
    </location>
</feature>
<gene>
    <name evidence="6" type="ORF">BDA99DRAFT_440779</name>
</gene>
<evidence type="ECO:0000256" key="2">
    <source>
        <dbReference type="ARBA" id="ARBA00023136"/>
    </source>
</evidence>
<dbReference type="InterPro" id="IPR008733">
    <property type="entry name" value="PEX11"/>
</dbReference>
<dbReference type="PANTHER" id="PTHR12652">
    <property type="entry name" value="PEROXISOMAL BIOGENESIS FACTOR 11"/>
    <property type="match status" value="1"/>
</dbReference>
<reference evidence="6" key="1">
    <citation type="journal article" date="2022" name="IScience">
        <title>Evolution of zygomycete secretomes and the origins of terrestrial fungal ecologies.</title>
        <authorList>
            <person name="Chang Y."/>
            <person name="Wang Y."/>
            <person name="Mondo S."/>
            <person name="Ahrendt S."/>
            <person name="Andreopoulos W."/>
            <person name="Barry K."/>
            <person name="Beard J."/>
            <person name="Benny G.L."/>
            <person name="Blankenship S."/>
            <person name="Bonito G."/>
            <person name="Cuomo C."/>
            <person name="Desiro A."/>
            <person name="Gervers K.A."/>
            <person name="Hundley H."/>
            <person name="Kuo A."/>
            <person name="LaButti K."/>
            <person name="Lang B.F."/>
            <person name="Lipzen A."/>
            <person name="O'Donnell K."/>
            <person name="Pangilinan J."/>
            <person name="Reynolds N."/>
            <person name="Sandor L."/>
            <person name="Smith M.E."/>
            <person name="Tsang A."/>
            <person name="Grigoriev I.V."/>
            <person name="Stajich J.E."/>
            <person name="Spatafora J.W."/>
        </authorList>
    </citation>
    <scope>NUCLEOTIDE SEQUENCE</scope>
    <source>
        <strain evidence="6">RSA 2281</strain>
    </source>
</reference>
<accession>A0AAD5PE01</accession>
<reference evidence="6" key="2">
    <citation type="submission" date="2023-02" db="EMBL/GenBank/DDBJ databases">
        <authorList>
            <consortium name="DOE Joint Genome Institute"/>
            <person name="Mondo S.J."/>
            <person name="Chang Y."/>
            <person name="Wang Y."/>
            <person name="Ahrendt S."/>
            <person name="Andreopoulos W."/>
            <person name="Barry K."/>
            <person name="Beard J."/>
            <person name="Benny G.L."/>
            <person name="Blankenship S."/>
            <person name="Bonito G."/>
            <person name="Cuomo C."/>
            <person name="Desiro A."/>
            <person name="Gervers K.A."/>
            <person name="Hundley H."/>
            <person name="Kuo A."/>
            <person name="LaButti K."/>
            <person name="Lang B.F."/>
            <person name="Lipzen A."/>
            <person name="O'Donnell K."/>
            <person name="Pangilinan J."/>
            <person name="Reynolds N."/>
            <person name="Sandor L."/>
            <person name="Smith M.W."/>
            <person name="Tsang A."/>
            <person name="Grigoriev I.V."/>
            <person name="Stajich J.E."/>
            <person name="Spatafora J.W."/>
        </authorList>
    </citation>
    <scope>NUCLEOTIDE SEQUENCE</scope>
    <source>
        <strain evidence="6">RSA 2281</strain>
    </source>
</reference>
<proteinExistence type="predicted"/>
<evidence type="ECO:0000256" key="5">
    <source>
        <dbReference type="SAM" id="MobiDB-lite"/>
    </source>
</evidence>
<keyword evidence="7" id="KW-1185">Reference proteome</keyword>
<comment type="subcellular location">
    <subcellularLocation>
        <location evidence="4">Peroxisome membrane</location>
    </subcellularLocation>
</comment>
<comment type="caution">
    <text evidence="6">The sequence shown here is derived from an EMBL/GenBank/DDBJ whole genome shotgun (WGS) entry which is preliminary data.</text>
</comment>
<name>A0AAD5PE01_9FUNG</name>
<evidence type="ECO:0000313" key="7">
    <source>
        <dbReference type="Proteomes" id="UP001209540"/>
    </source>
</evidence>
<dbReference type="Proteomes" id="UP001209540">
    <property type="component" value="Unassembled WGS sequence"/>
</dbReference>
<dbReference type="AlphaFoldDB" id="A0AAD5PE01"/>
<evidence type="ECO:0000313" key="6">
    <source>
        <dbReference type="EMBL" id="KAI9258102.1"/>
    </source>
</evidence>
<dbReference type="GO" id="GO:0005778">
    <property type="term" value="C:peroxisomal membrane"/>
    <property type="evidence" value="ECO:0007669"/>
    <property type="project" value="UniProtKB-SubCell"/>
</dbReference>
<protein>
    <submittedName>
        <fullName evidence="6">Peroxisomal biogenesis factor 11</fullName>
    </submittedName>
</protein>
<dbReference type="Pfam" id="PF05648">
    <property type="entry name" value="PEX11"/>
    <property type="match status" value="1"/>
</dbReference>
<organism evidence="6 7">
    <name type="scientific">Phascolomyces articulosus</name>
    <dbReference type="NCBI Taxonomy" id="60185"/>
    <lineage>
        <taxon>Eukaryota</taxon>
        <taxon>Fungi</taxon>
        <taxon>Fungi incertae sedis</taxon>
        <taxon>Mucoromycota</taxon>
        <taxon>Mucoromycotina</taxon>
        <taxon>Mucoromycetes</taxon>
        <taxon>Mucorales</taxon>
        <taxon>Lichtheimiaceae</taxon>
        <taxon>Phascolomyces</taxon>
    </lineage>
</organism>
<keyword evidence="2" id="KW-0472">Membrane</keyword>
<sequence>MSPINATSLKEKTESLSPPRLSNTDRINRFIRIFQKFLKELDGRDKSIKFVQYLFKILLHYKLVHAKTWSPMVSNFSMTRKILRLGLFIAPVRELTFSRPDLMTSCFLINEVGNTLADDIFCFYKMGLVGNQLGKKAEVIAIYCWFAGILRDFSENLMTLQHLRRQQEQKGGDEDHTLHEKVFTTQLSIVKLTMDGVFCGCDIWQPSFSSGVQAWSGFFSGCLSGYKLWRKVAASTL</sequence>
<evidence type="ECO:0000256" key="1">
    <source>
        <dbReference type="ARBA" id="ARBA00022593"/>
    </source>
</evidence>
<evidence type="ECO:0000256" key="3">
    <source>
        <dbReference type="ARBA" id="ARBA00023140"/>
    </source>
</evidence>
<keyword evidence="1" id="KW-0962">Peroxisome biogenesis</keyword>
<keyword evidence="3" id="KW-0576">Peroxisome</keyword>
<dbReference type="EMBL" id="JAIXMP010000019">
    <property type="protein sequence ID" value="KAI9258102.1"/>
    <property type="molecule type" value="Genomic_DNA"/>
</dbReference>
<evidence type="ECO:0000256" key="4">
    <source>
        <dbReference type="ARBA" id="ARBA00046271"/>
    </source>
</evidence>
<dbReference type="GO" id="GO:0016559">
    <property type="term" value="P:peroxisome fission"/>
    <property type="evidence" value="ECO:0007669"/>
    <property type="project" value="InterPro"/>
</dbReference>